<organism evidence="1 2">
    <name type="scientific">Aspergillus tanneri</name>
    <dbReference type="NCBI Taxonomy" id="1220188"/>
    <lineage>
        <taxon>Eukaryota</taxon>
        <taxon>Fungi</taxon>
        <taxon>Dikarya</taxon>
        <taxon>Ascomycota</taxon>
        <taxon>Pezizomycotina</taxon>
        <taxon>Eurotiomycetes</taxon>
        <taxon>Eurotiomycetidae</taxon>
        <taxon>Eurotiales</taxon>
        <taxon>Aspergillaceae</taxon>
        <taxon>Aspergillus</taxon>
        <taxon>Aspergillus subgen. Circumdati</taxon>
    </lineage>
</organism>
<proteinExistence type="predicted"/>
<keyword evidence="2" id="KW-1185">Reference proteome</keyword>
<dbReference type="VEuPathDB" id="FungiDB:EYZ11_013086"/>
<name>A0A4S3J0Q8_9EURO</name>
<comment type="caution">
    <text evidence="1">The sequence shown here is derived from an EMBL/GenBank/DDBJ whole genome shotgun (WGS) entry which is preliminary data.</text>
</comment>
<protein>
    <submittedName>
        <fullName evidence="1">Uncharacterized protein</fullName>
    </submittedName>
</protein>
<reference evidence="1 2" key="1">
    <citation type="submission" date="2019-03" db="EMBL/GenBank/DDBJ databases">
        <title>The genome sequence of a newly discovered highly antifungal drug resistant Aspergillus species, Aspergillus tanneri NIH 1004.</title>
        <authorList>
            <person name="Mounaud S."/>
            <person name="Singh I."/>
            <person name="Joardar V."/>
            <person name="Pakala S."/>
            <person name="Pakala S."/>
            <person name="Venepally P."/>
            <person name="Hoover J."/>
            <person name="Nierman W."/>
            <person name="Chung J."/>
            <person name="Losada L."/>
        </authorList>
    </citation>
    <scope>NUCLEOTIDE SEQUENCE [LARGE SCALE GENOMIC DNA]</scope>
    <source>
        <strain evidence="1 2">NIH1004</strain>
    </source>
</reference>
<dbReference type="AlphaFoldDB" id="A0A4S3J0Q8"/>
<accession>A0A4S3J0Q8</accession>
<dbReference type="Proteomes" id="UP000308092">
    <property type="component" value="Unassembled WGS sequence"/>
</dbReference>
<sequence length="40" mass="4122">MVASSKEAQQYLAVAKARKSLVALRGLGGSTWGASLGAMR</sequence>
<evidence type="ECO:0000313" key="1">
    <source>
        <dbReference type="EMBL" id="THC87468.1"/>
    </source>
</evidence>
<dbReference type="EMBL" id="SOSA01001192">
    <property type="protein sequence ID" value="THC87468.1"/>
    <property type="molecule type" value="Genomic_DNA"/>
</dbReference>
<gene>
    <name evidence="1" type="ORF">EYZ11_013086</name>
</gene>
<evidence type="ECO:0000313" key="2">
    <source>
        <dbReference type="Proteomes" id="UP000308092"/>
    </source>
</evidence>